<dbReference type="InterPro" id="IPR036058">
    <property type="entry name" value="Kazal_dom_sf"/>
</dbReference>
<dbReference type="SMART" id="SM00280">
    <property type="entry name" value="KAZAL"/>
    <property type="match status" value="2"/>
</dbReference>
<dbReference type="Gramene" id="GBG82474">
    <property type="protein sequence ID" value="GBG82474"/>
    <property type="gene ID" value="CBR_g34850"/>
</dbReference>
<dbReference type="PROSITE" id="PS51465">
    <property type="entry name" value="KAZAL_2"/>
    <property type="match status" value="2"/>
</dbReference>
<proteinExistence type="predicted"/>
<feature type="domain" description="Kazal-like" evidence="2">
    <location>
        <begin position="241"/>
        <end position="279"/>
    </location>
</feature>
<comment type="caution">
    <text evidence="3">The sequence shown here is derived from an EMBL/GenBank/DDBJ whole genome shotgun (WGS) entry which is preliminary data.</text>
</comment>
<dbReference type="Gene3D" id="3.30.60.30">
    <property type="match status" value="2"/>
</dbReference>
<organism evidence="3 4">
    <name type="scientific">Chara braunii</name>
    <name type="common">Braun's stonewort</name>
    <dbReference type="NCBI Taxonomy" id="69332"/>
    <lineage>
        <taxon>Eukaryota</taxon>
        <taxon>Viridiplantae</taxon>
        <taxon>Streptophyta</taxon>
        <taxon>Charophyceae</taxon>
        <taxon>Charales</taxon>
        <taxon>Characeae</taxon>
        <taxon>Chara</taxon>
    </lineage>
</organism>
<sequence length="280" mass="29639">MEMTTTALARSHGGGKRVTTISRRSPCVPDPSSNSSSVLSSSSSSSSSLKSAAAADANASLCDPRREVCVINTIGSPAMGIPHTGRCLRRKRGKYCEYNGYLFASGLTGIPSVDGCSNCTCYKNSEVVCRRLQPASCLVNPCDYAVCPGHPSATCKATYCRGCHFDFYENGIKVDCRRSDGEGAAPSLPMLDVDLKGNMKMACGCQRRVDPVCGSDGRTYANACAASCANVRFRRGRCGYGCACNRMFAPVCGSDGKTYANPCIAECALVDYLPHACGLR</sequence>
<dbReference type="PROSITE" id="PS00282">
    <property type="entry name" value="KAZAL_1"/>
    <property type="match status" value="1"/>
</dbReference>
<dbReference type="OrthoDB" id="328123at2759"/>
<feature type="compositionally biased region" description="Low complexity" evidence="1">
    <location>
        <begin position="30"/>
        <end position="46"/>
    </location>
</feature>
<dbReference type="STRING" id="69332.A0A388LJG9"/>
<dbReference type="InterPro" id="IPR002350">
    <property type="entry name" value="Kazal_dom"/>
</dbReference>
<name>A0A388LJG9_CHABU</name>
<keyword evidence="4" id="KW-1185">Reference proteome</keyword>
<reference evidence="3 4" key="1">
    <citation type="journal article" date="2018" name="Cell">
        <title>The Chara Genome: Secondary Complexity and Implications for Plant Terrestrialization.</title>
        <authorList>
            <person name="Nishiyama T."/>
            <person name="Sakayama H."/>
            <person name="Vries J.D."/>
            <person name="Buschmann H."/>
            <person name="Saint-Marcoux D."/>
            <person name="Ullrich K.K."/>
            <person name="Haas F.B."/>
            <person name="Vanderstraeten L."/>
            <person name="Becker D."/>
            <person name="Lang D."/>
            <person name="Vosolsobe S."/>
            <person name="Rombauts S."/>
            <person name="Wilhelmsson P.K.I."/>
            <person name="Janitza P."/>
            <person name="Kern R."/>
            <person name="Heyl A."/>
            <person name="Rumpler F."/>
            <person name="Villalobos L.I.A.C."/>
            <person name="Clay J.M."/>
            <person name="Skokan R."/>
            <person name="Toyoda A."/>
            <person name="Suzuki Y."/>
            <person name="Kagoshima H."/>
            <person name="Schijlen E."/>
            <person name="Tajeshwar N."/>
            <person name="Catarino B."/>
            <person name="Hetherington A.J."/>
            <person name="Saltykova A."/>
            <person name="Bonnot C."/>
            <person name="Breuninger H."/>
            <person name="Symeonidi A."/>
            <person name="Radhakrishnan G.V."/>
            <person name="Van Nieuwerburgh F."/>
            <person name="Deforce D."/>
            <person name="Chang C."/>
            <person name="Karol K.G."/>
            <person name="Hedrich R."/>
            <person name="Ulvskov P."/>
            <person name="Glockner G."/>
            <person name="Delwiche C.F."/>
            <person name="Petrasek J."/>
            <person name="Van de Peer Y."/>
            <person name="Friml J."/>
            <person name="Beilby M."/>
            <person name="Dolan L."/>
            <person name="Kohara Y."/>
            <person name="Sugano S."/>
            <person name="Fujiyama A."/>
            <person name="Delaux P.-M."/>
            <person name="Quint M."/>
            <person name="TheiBen G."/>
            <person name="Hagemann M."/>
            <person name="Harholt J."/>
            <person name="Dunand C."/>
            <person name="Zachgo S."/>
            <person name="Langdale J."/>
            <person name="Maumus F."/>
            <person name="Straeten D.V.D."/>
            <person name="Gould S.B."/>
            <person name="Rensing S.A."/>
        </authorList>
    </citation>
    <scope>NUCLEOTIDE SEQUENCE [LARGE SCALE GENOMIC DNA]</scope>
    <source>
        <strain evidence="3 4">S276</strain>
    </source>
</reference>
<feature type="domain" description="Kazal-like" evidence="2">
    <location>
        <begin position="197"/>
        <end position="240"/>
    </location>
</feature>
<dbReference type="Proteomes" id="UP000265515">
    <property type="component" value="Unassembled WGS sequence"/>
</dbReference>
<evidence type="ECO:0000259" key="2">
    <source>
        <dbReference type="PROSITE" id="PS51465"/>
    </source>
</evidence>
<evidence type="ECO:0000313" key="4">
    <source>
        <dbReference type="Proteomes" id="UP000265515"/>
    </source>
</evidence>
<dbReference type="AlphaFoldDB" id="A0A388LJG9"/>
<gene>
    <name evidence="3" type="ORF">CBR_g34850</name>
</gene>
<accession>A0A388LJG9</accession>
<evidence type="ECO:0000256" key="1">
    <source>
        <dbReference type="SAM" id="MobiDB-lite"/>
    </source>
</evidence>
<evidence type="ECO:0000313" key="3">
    <source>
        <dbReference type="EMBL" id="GBG82474.1"/>
    </source>
</evidence>
<dbReference type="Pfam" id="PF00050">
    <property type="entry name" value="Kazal_1"/>
    <property type="match status" value="2"/>
</dbReference>
<dbReference type="SUPFAM" id="SSF100895">
    <property type="entry name" value="Kazal-type serine protease inhibitors"/>
    <property type="match status" value="2"/>
</dbReference>
<feature type="region of interest" description="Disordered" evidence="1">
    <location>
        <begin position="1"/>
        <end position="46"/>
    </location>
</feature>
<protein>
    <recommendedName>
        <fullName evidence="2">Kazal-like domain-containing protein</fullName>
    </recommendedName>
</protein>
<dbReference type="EMBL" id="BFEA01000408">
    <property type="protein sequence ID" value="GBG82474.1"/>
    <property type="molecule type" value="Genomic_DNA"/>
</dbReference>